<gene>
    <name evidence="8" type="primary">20196527</name>
    <name evidence="7" type="ORF">HELRODRAFT_138774</name>
</gene>
<dbReference type="OMA" id="ETICYSK"/>
<dbReference type="GO" id="GO:0005615">
    <property type="term" value="C:extracellular space"/>
    <property type="evidence" value="ECO:0000318"/>
    <property type="project" value="GO_Central"/>
</dbReference>
<accession>T1EIX7</accession>
<protein>
    <recommendedName>
        <fullName evidence="6">BPTI/Kunitz inhibitor domain-containing protein</fullName>
    </recommendedName>
</protein>
<dbReference type="PROSITE" id="PS00280">
    <property type="entry name" value="BPTI_KUNITZ_1"/>
    <property type="match status" value="1"/>
</dbReference>
<dbReference type="PANTHER" id="PTHR10083:SF381">
    <property type="entry name" value="BPTI_KUNITZ INHIBITOR DOMAIN-CONTAINING PROTEIN"/>
    <property type="match status" value="1"/>
</dbReference>
<dbReference type="InterPro" id="IPR002223">
    <property type="entry name" value="Kunitz_BPTI"/>
</dbReference>
<name>T1EIX7_HELRO</name>
<keyword evidence="9" id="KW-1185">Reference proteome</keyword>
<dbReference type="PANTHER" id="PTHR10083">
    <property type="entry name" value="KUNITZ-TYPE PROTEASE INHIBITOR-RELATED"/>
    <property type="match status" value="1"/>
</dbReference>
<keyword evidence="3" id="KW-0646">Protease inhibitor</keyword>
<dbReference type="InterPro" id="IPR036880">
    <property type="entry name" value="Kunitz_BPTI_sf"/>
</dbReference>
<evidence type="ECO:0000256" key="4">
    <source>
        <dbReference type="ARBA" id="ARBA00022900"/>
    </source>
</evidence>
<evidence type="ECO:0000313" key="7">
    <source>
        <dbReference type="EMBL" id="ESN96691.1"/>
    </source>
</evidence>
<evidence type="ECO:0000259" key="6">
    <source>
        <dbReference type="PROSITE" id="PS50279"/>
    </source>
</evidence>
<evidence type="ECO:0000256" key="3">
    <source>
        <dbReference type="ARBA" id="ARBA00022690"/>
    </source>
</evidence>
<dbReference type="Gene3D" id="4.10.410.10">
    <property type="entry name" value="Pancreatic trypsin inhibitor Kunitz domain"/>
    <property type="match status" value="1"/>
</dbReference>
<proteinExistence type="predicted"/>
<comment type="subcellular location">
    <subcellularLocation>
        <location evidence="1">Secreted</location>
    </subcellularLocation>
</comment>
<dbReference type="SMART" id="SM00131">
    <property type="entry name" value="KU"/>
    <property type="match status" value="1"/>
</dbReference>
<organism evidence="8 9">
    <name type="scientific">Helobdella robusta</name>
    <name type="common">Californian leech</name>
    <dbReference type="NCBI Taxonomy" id="6412"/>
    <lineage>
        <taxon>Eukaryota</taxon>
        <taxon>Metazoa</taxon>
        <taxon>Spiralia</taxon>
        <taxon>Lophotrochozoa</taxon>
        <taxon>Annelida</taxon>
        <taxon>Clitellata</taxon>
        <taxon>Hirudinea</taxon>
        <taxon>Rhynchobdellida</taxon>
        <taxon>Glossiphoniidae</taxon>
        <taxon>Helobdella</taxon>
    </lineage>
</organism>
<dbReference type="RefSeq" id="XP_009025811.1">
    <property type="nucleotide sequence ID" value="XM_009027563.1"/>
</dbReference>
<keyword evidence="2" id="KW-0964">Secreted</keyword>
<dbReference type="Pfam" id="PF00014">
    <property type="entry name" value="Kunitz_BPTI"/>
    <property type="match status" value="1"/>
</dbReference>
<dbReference type="SUPFAM" id="SSF57362">
    <property type="entry name" value="BPTI-like"/>
    <property type="match status" value="1"/>
</dbReference>
<dbReference type="EnsemblMetazoa" id="HelroT138774">
    <property type="protein sequence ID" value="HelroP138774"/>
    <property type="gene ID" value="HelroG138774"/>
</dbReference>
<reference evidence="8" key="3">
    <citation type="submission" date="2015-06" db="UniProtKB">
        <authorList>
            <consortium name="EnsemblMetazoa"/>
        </authorList>
    </citation>
    <scope>IDENTIFICATION</scope>
</reference>
<reference evidence="9" key="1">
    <citation type="submission" date="2012-12" db="EMBL/GenBank/DDBJ databases">
        <authorList>
            <person name="Hellsten U."/>
            <person name="Grimwood J."/>
            <person name="Chapman J.A."/>
            <person name="Shapiro H."/>
            <person name="Aerts A."/>
            <person name="Otillar R.P."/>
            <person name="Terry A.Y."/>
            <person name="Boore J.L."/>
            <person name="Simakov O."/>
            <person name="Marletaz F."/>
            <person name="Cho S.-J."/>
            <person name="Edsinger-Gonzales E."/>
            <person name="Havlak P."/>
            <person name="Kuo D.-H."/>
            <person name="Larsson T."/>
            <person name="Lv J."/>
            <person name="Arendt D."/>
            <person name="Savage R."/>
            <person name="Osoegawa K."/>
            <person name="de Jong P."/>
            <person name="Lindberg D.R."/>
            <person name="Seaver E.C."/>
            <person name="Weisblat D.A."/>
            <person name="Putnam N.H."/>
            <person name="Grigoriev I.V."/>
            <person name="Rokhsar D.S."/>
        </authorList>
    </citation>
    <scope>NUCLEOTIDE SEQUENCE</scope>
</reference>
<dbReference type="CTD" id="20196527"/>
<dbReference type="GeneID" id="20196527"/>
<keyword evidence="5" id="KW-1015">Disulfide bond</keyword>
<dbReference type="EMBL" id="KB097495">
    <property type="protein sequence ID" value="ESN96691.1"/>
    <property type="molecule type" value="Genomic_DNA"/>
</dbReference>
<dbReference type="PROSITE" id="PS50279">
    <property type="entry name" value="BPTI_KUNITZ_2"/>
    <property type="match status" value="1"/>
</dbReference>
<dbReference type="HOGENOM" id="CLU_164133_4_1_1"/>
<reference evidence="7 9" key="2">
    <citation type="journal article" date="2013" name="Nature">
        <title>Insights into bilaterian evolution from three spiralian genomes.</title>
        <authorList>
            <person name="Simakov O."/>
            <person name="Marletaz F."/>
            <person name="Cho S.J."/>
            <person name="Edsinger-Gonzales E."/>
            <person name="Havlak P."/>
            <person name="Hellsten U."/>
            <person name="Kuo D.H."/>
            <person name="Larsson T."/>
            <person name="Lv J."/>
            <person name="Arendt D."/>
            <person name="Savage R."/>
            <person name="Osoegawa K."/>
            <person name="de Jong P."/>
            <person name="Grimwood J."/>
            <person name="Chapman J.A."/>
            <person name="Shapiro H."/>
            <person name="Aerts A."/>
            <person name="Otillar R.P."/>
            <person name="Terry A.Y."/>
            <person name="Boore J.L."/>
            <person name="Grigoriev I.V."/>
            <person name="Lindberg D.R."/>
            <person name="Seaver E.C."/>
            <person name="Weisblat D.A."/>
            <person name="Putnam N.H."/>
            <person name="Rokhsar D.S."/>
        </authorList>
    </citation>
    <scope>NUCLEOTIDE SEQUENCE</scope>
</reference>
<sequence length="52" mass="5970">FCFLPSARGECGKNDEKWYFDTQMKKCLPFLYGGCGGNKNRFETMDDCSRAC</sequence>
<dbReference type="InterPro" id="IPR020901">
    <property type="entry name" value="Prtase_inh_Kunz-CS"/>
</dbReference>
<evidence type="ECO:0000256" key="1">
    <source>
        <dbReference type="ARBA" id="ARBA00004613"/>
    </source>
</evidence>
<dbReference type="Proteomes" id="UP000015101">
    <property type="component" value="Unassembled WGS sequence"/>
</dbReference>
<dbReference type="GO" id="GO:0004867">
    <property type="term" value="F:serine-type endopeptidase inhibitor activity"/>
    <property type="evidence" value="ECO:0000318"/>
    <property type="project" value="GO_Central"/>
</dbReference>
<keyword evidence="4" id="KW-0722">Serine protease inhibitor</keyword>
<feature type="domain" description="BPTI/Kunitz inhibitor" evidence="6">
    <location>
        <begin position="2"/>
        <end position="52"/>
    </location>
</feature>
<evidence type="ECO:0000256" key="2">
    <source>
        <dbReference type="ARBA" id="ARBA00022525"/>
    </source>
</evidence>
<dbReference type="OrthoDB" id="4473401at2759"/>
<dbReference type="InParanoid" id="T1EIX7"/>
<evidence type="ECO:0000313" key="8">
    <source>
        <dbReference type="EnsemblMetazoa" id="HelroP138774"/>
    </source>
</evidence>
<dbReference type="KEGG" id="hro:HELRODRAFT_138774"/>
<dbReference type="InterPro" id="IPR050098">
    <property type="entry name" value="TFPI/VKTCI-like"/>
</dbReference>
<evidence type="ECO:0000313" key="9">
    <source>
        <dbReference type="Proteomes" id="UP000015101"/>
    </source>
</evidence>
<dbReference type="EMBL" id="AMQM01001456">
    <property type="status" value="NOT_ANNOTATED_CDS"/>
    <property type="molecule type" value="Genomic_DNA"/>
</dbReference>
<dbReference type="CDD" id="cd00109">
    <property type="entry name" value="Kunitz-type"/>
    <property type="match status" value="1"/>
</dbReference>
<dbReference type="FunFam" id="4.10.410.10:FF:000066">
    <property type="entry name" value="Predicted protein"/>
    <property type="match status" value="1"/>
</dbReference>
<dbReference type="AlphaFoldDB" id="T1EIX7"/>
<dbReference type="eggNOG" id="KOG3544">
    <property type="taxonomic scope" value="Eukaryota"/>
</dbReference>
<dbReference type="PRINTS" id="PR00759">
    <property type="entry name" value="BASICPTASE"/>
</dbReference>
<evidence type="ECO:0000256" key="5">
    <source>
        <dbReference type="ARBA" id="ARBA00023157"/>
    </source>
</evidence>